<keyword evidence="8 10" id="KW-0472">Membrane</keyword>
<reference evidence="12 13" key="1">
    <citation type="submission" date="2019-04" db="EMBL/GenBank/DDBJ databases">
        <title>Deinococcus metalilatus MA1002 mutant No.5.</title>
        <authorList>
            <person name="Park W."/>
            <person name="Park C."/>
        </authorList>
    </citation>
    <scope>NUCLEOTIDE SEQUENCE [LARGE SCALE GENOMIC DNA]</scope>
    <source>
        <strain evidence="12 13">MA1002-m5</strain>
    </source>
</reference>
<evidence type="ECO:0000313" key="13">
    <source>
        <dbReference type="Proteomes" id="UP000308000"/>
    </source>
</evidence>
<dbReference type="Gene3D" id="1.10.3720.10">
    <property type="entry name" value="MetI-like"/>
    <property type="match status" value="1"/>
</dbReference>
<dbReference type="InterPro" id="IPR035906">
    <property type="entry name" value="MetI-like_sf"/>
</dbReference>
<protein>
    <submittedName>
        <fullName evidence="12">Carbohydrate ABC transporter permease</fullName>
    </submittedName>
</protein>
<evidence type="ECO:0000256" key="3">
    <source>
        <dbReference type="ARBA" id="ARBA00022448"/>
    </source>
</evidence>
<comment type="caution">
    <text evidence="12">The sequence shown here is derived from an EMBL/GenBank/DDBJ whole genome shotgun (WGS) entry which is preliminary data.</text>
</comment>
<proteinExistence type="inferred from homology"/>
<dbReference type="PANTHER" id="PTHR32243">
    <property type="entry name" value="MALTOSE TRANSPORT SYSTEM PERMEASE-RELATED"/>
    <property type="match status" value="1"/>
</dbReference>
<name>A0AAJ5F6J3_9DEIO</name>
<dbReference type="GO" id="GO:0005886">
    <property type="term" value="C:plasma membrane"/>
    <property type="evidence" value="ECO:0007669"/>
    <property type="project" value="UniProtKB-SubCell"/>
</dbReference>
<evidence type="ECO:0000256" key="4">
    <source>
        <dbReference type="ARBA" id="ARBA00022475"/>
    </source>
</evidence>
<dbReference type="InterPro" id="IPR000515">
    <property type="entry name" value="MetI-like"/>
</dbReference>
<accession>A0AAJ5F6J3</accession>
<evidence type="ECO:0000259" key="11">
    <source>
        <dbReference type="Pfam" id="PF00528"/>
    </source>
</evidence>
<comment type="subcellular location">
    <subcellularLocation>
        <location evidence="1">Cell membrane</location>
        <topology evidence="1">Multi-pass membrane protein</topology>
    </subcellularLocation>
</comment>
<feature type="region of interest" description="Disordered" evidence="9">
    <location>
        <begin position="67"/>
        <end position="93"/>
    </location>
</feature>
<dbReference type="InterPro" id="IPR050901">
    <property type="entry name" value="BP-dep_ABC_trans_perm"/>
</dbReference>
<dbReference type="Proteomes" id="UP000308000">
    <property type="component" value="Unassembled WGS sequence"/>
</dbReference>
<feature type="transmembrane region" description="Helical" evidence="10">
    <location>
        <begin position="216"/>
        <end position="235"/>
    </location>
</feature>
<feature type="domain" description="ABC transmembrane type-1" evidence="11">
    <location>
        <begin position="202"/>
        <end position="290"/>
    </location>
</feature>
<organism evidence="12 13">
    <name type="scientific">Deinococcus metallilatus</name>
    <dbReference type="NCBI Taxonomy" id="1211322"/>
    <lineage>
        <taxon>Bacteria</taxon>
        <taxon>Thermotogati</taxon>
        <taxon>Deinococcota</taxon>
        <taxon>Deinococci</taxon>
        <taxon>Deinococcales</taxon>
        <taxon>Deinococcaceae</taxon>
        <taxon>Deinococcus</taxon>
    </lineage>
</organism>
<dbReference type="SUPFAM" id="SSF161098">
    <property type="entry name" value="MetI-like"/>
    <property type="match status" value="1"/>
</dbReference>
<evidence type="ECO:0000256" key="8">
    <source>
        <dbReference type="ARBA" id="ARBA00023136"/>
    </source>
</evidence>
<evidence type="ECO:0000256" key="9">
    <source>
        <dbReference type="SAM" id="MobiDB-lite"/>
    </source>
</evidence>
<evidence type="ECO:0000256" key="10">
    <source>
        <dbReference type="SAM" id="Phobius"/>
    </source>
</evidence>
<evidence type="ECO:0000256" key="7">
    <source>
        <dbReference type="ARBA" id="ARBA00022989"/>
    </source>
</evidence>
<keyword evidence="6 10" id="KW-0812">Transmembrane</keyword>
<sequence length="294" mass="32281">MSRHLRRQHRLDGGGVRVLFAEQRLHRVVENPGAARRPAVRRIEAGVPPARGHAGEDVRFALLRQSAAQGRQGQGGDGQTFQHKRPPSARRGAAEHGFSELLLETTVEVLCAALKTQAAQLGCFFRIRSKQEQFTPGEAVTARLRLSPDSGISPSQLVKAAGGEEALPRSSPLATGAGCCRWLIPPNPTITARRFELETVLIASNLAFIQTWPYPLVYLPLVVIYAVFSIAFSTWKLQSYFSTIPTELKEAAWIDGCTRLTSFTRVFLPLALPGSAIAAGFNFIYCWKSSCWPT</sequence>
<dbReference type="EMBL" id="VBRC01000001">
    <property type="protein sequence ID" value="TLK32369.1"/>
    <property type="molecule type" value="Genomic_DNA"/>
</dbReference>
<keyword evidence="3" id="KW-0813">Transport</keyword>
<evidence type="ECO:0000256" key="6">
    <source>
        <dbReference type="ARBA" id="ARBA00022692"/>
    </source>
</evidence>
<feature type="transmembrane region" description="Helical" evidence="10">
    <location>
        <begin position="266"/>
        <end position="287"/>
    </location>
</feature>
<evidence type="ECO:0000256" key="2">
    <source>
        <dbReference type="ARBA" id="ARBA00009047"/>
    </source>
</evidence>
<evidence type="ECO:0000313" key="12">
    <source>
        <dbReference type="EMBL" id="TLK32369.1"/>
    </source>
</evidence>
<keyword evidence="5" id="KW-0762">Sugar transport</keyword>
<dbReference type="GO" id="GO:0055085">
    <property type="term" value="P:transmembrane transport"/>
    <property type="evidence" value="ECO:0007669"/>
    <property type="project" value="InterPro"/>
</dbReference>
<dbReference type="CDD" id="cd06261">
    <property type="entry name" value="TM_PBP2"/>
    <property type="match status" value="1"/>
</dbReference>
<keyword evidence="4" id="KW-1003">Cell membrane</keyword>
<dbReference type="AlphaFoldDB" id="A0AAJ5F6J3"/>
<gene>
    <name evidence="12" type="ORF">FCS05_01840</name>
</gene>
<keyword evidence="7 10" id="KW-1133">Transmembrane helix</keyword>
<evidence type="ECO:0000256" key="5">
    <source>
        <dbReference type="ARBA" id="ARBA00022597"/>
    </source>
</evidence>
<comment type="similarity">
    <text evidence="2">Belongs to the binding-protein-dependent transport system permease family. MalFG subfamily.</text>
</comment>
<dbReference type="Pfam" id="PF00528">
    <property type="entry name" value="BPD_transp_1"/>
    <property type="match status" value="1"/>
</dbReference>
<evidence type="ECO:0000256" key="1">
    <source>
        <dbReference type="ARBA" id="ARBA00004651"/>
    </source>
</evidence>
<dbReference type="PANTHER" id="PTHR32243:SF50">
    <property type="entry name" value="MALTOSE_MALTODEXTRIN TRANSPORT SYSTEM PERMEASE PROTEIN MALG"/>
    <property type="match status" value="1"/>
</dbReference>